<protein>
    <recommendedName>
        <fullName evidence="3">Phytanoyl-CoA dioxygenase</fullName>
    </recommendedName>
</protein>
<dbReference type="GO" id="GO:0016706">
    <property type="term" value="F:2-oxoglutarate-dependent dioxygenase activity"/>
    <property type="evidence" value="ECO:0007669"/>
    <property type="project" value="UniProtKB-ARBA"/>
</dbReference>
<evidence type="ECO:0008006" key="3">
    <source>
        <dbReference type="Google" id="ProtNLM"/>
    </source>
</evidence>
<gene>
    <name evidence="1" type="ORF">CKY02_12020</name>
</gene>
<dbReference type="RefSeq" id="WP_112895479.1">
    <property type="nucleotide sequence ID" value="NZ_CAWNYH010000018.1"/>
</dbReference>
<comment type="caution">
    <text evidence="1">The sequence shown here is derived from an EMBL/GenBank/DDBJ whole genome shotgun (WGS) entry which is preliminary data.</text>
</comment>
<dbReference type="SUPFAM" id="SSF51197">
    <property type="entry name" value="Clavaminate synthase-like"/>
    <property type="match status" value="1"/>
</dbReference>
<dbReference type="InterPro" id="IPR008775">
    <property type="entry name" value="Phytyl_CoA_dOase-like"/>
</dbReference>
<dbReference type="GeneID" id="88806584"/>
<accession>A0A329X5U3</accession>
<reference evidence="1 2" key="1">
    <citation type="journal article" date="2018" name="Int. J. Syst. Evol. Microbiol.">
        <title>Whole-genome-based revisit of Photorhabdus phylogeny: proposal for the elevation of most Photorhabdus subspecies to the species level and description of one novel species Photorhabdus bodei sp. nov., and one novel subspecies Photorhabdus laumondii subsp. clarkei subsp. nov.</title>
        <authorList>
            <person name="Machado R.A.R."/>
            <person name="Wuthrich D."/>
            <person name="Kuhnert P."/>
            <person name="Arce C.C.M."/>
            <person name="Thonen L."/>
            <person name="Ruiz C."/>
            <person name="Zhang X."/>
            <person name="Robert C.A.M."/>
            <person name="Karimi J."/>
            <person name="Kamali S."/>
            <person name="Ma J."/>
            <person name="Bruggmann R."/>
            <person name="Erb M."/>
        </authorList>
    </citation>
    <scope>NUCLEOTIDE SEQUENCE [LARGE SCALE GENOMIC DNA]</scope>
    <source>
        <strain evidence="1 2">LJ24-63</strain>
    </source>
</reference>
<dbReference type="Proteomes" id="UP000250919">
    <property type="component" value="Unassembled WGS sequence"/>
</dbReference>
<dbReference type="EMBL" id="NSCM01000018">
    <property type="protein sequence ID" value="RAX12164.1"/>
    <property type="molecule type" value="Genomic_DNA"/>
</dbReference>
<sequence length="263" mass="30876">MNPFEHHSLSKIVERYKRDGFYIIKKCVNGTDLKIMSDYLTNKWQAYFQKEGYKKPHTKLELHGDTLLISPAFRKLALNDHLLKLATLLQGDDIQINYFGAQINPKQKPEKNGMPIHRDGGELYENLGYPFPDLGVKFALWLTDGMELNRGNFIVILGTQYREVESNNDETYSLKIEAGDVIMFDPRMLHGRGPNHSDIIRQVIFMEYGPRWLEPKWNNSNLLTIKSNLRPIEFQLYSLFDDPWRSFAPRWIEKPLHRHLNKD</sequence>
<organism evidence="1 2">
    <name type="scientific">Photorhabdus bodei</name>
    <dbReference type="NCBI Taxonomy" id="2029681"/>
    <lineage>
        <taxon>Bacteria</taxon>
        <taxon>Pseudomonadati</taxon>
        <taxon>Pseudomonadota</taxon>
        <taxon>Gammaproteobacteria</taxon>
        <taxon>Enterobacterales</taxon>
        <taxon>Morganellaceae</taxon>
        <taxon>Photorhabdus</taxon>
    </lineage>
</organism>
<dbReference type="AlphaFoldDB" id="A0A329X5U3"/>
<dbReference type="Pfam" id="PF05721">
    <property type="entry name" value="PhyH"/>
    <property type="match status" value="1"/>
</dbReference>
<name>A0A329X5U3_9GAMM</name>
<evidence type="ECO:0000313" key="2">
    <source>
        <dbReference type="Proteomes" id="UP000250919"/>
    </source>
</evidence>
<dbReference type="Gene3D" id="2.60.120.620">
    <property type="entry name" value="q2cbj1_9rhob like domain"/>
    <property type="match status" value="1"/>
</dbReference>
<proteinExistence type="predicted"/>
<evidence type="ECO:0000313" key="1">
    <source>
        <dbReference type="EMBL" id="RAX12164.1"/>
    </source>
</evidence>